<dbReference type="InterPro" id="IPR013120">
    <property type="entry name" value="FAR_NAD-bd"/>
</dbReference>
<comment type="function">
    <text evidence="10">Catalyzes the reduction of fatty acyl-CoA to fatty alcohols.</text>
</comment>
<evidence type="ECO:0000256" key="10">
    <source>
        <dbReference type="RuleBase" id="RU363097"/>
    </source>
</evidence>
<comment type="subcellular location">
    <subcellularLocation>
        <location evidence="1">Membrane</location>
        <topology evidence="1">Multi-pass membrane protein</topology>
    </subcellularLocation>
</comment>
<reference evidence="14" key="1">
    <citation type="submission" date="2025-08" db="UniProtKB">
        <authorList>
            <consortium name="RefSeq"/>
        </authorList>
    </citation>
    <scope>IDENTIFICATION</scope>
    <source>
        <strain evidence="14">Ishihara</strain>
        <tissue evidence="14">Whole body</tissue>
    </source>
</reference>
<name>A0A9J7EBM0_SPOLT</name>
<dbReference type="OrthoDB" id="429813at2759"/>
<evidence type="ECO:0000259" key="12">
    <source>
        <dbReference type="Pfam" id="PF07993"/>
    </source>
</evidence>
<protein>
    <recommendedName>
        <fullName evidence="10">Fatty acyl-CoA reductase</fullName>
        <ecNumber evidence="10">1.2.1.84</ecNumber>
    </recommendedName>
</protein>
<dbReference type="Gene3D" id="3.40.50.720">
    <property type="entry name" value="NAD(P)-binding Rossmann-like Domain"/>
    <property type="match status" value="1"/>
</dbReference>
<dbReference type="EC" id="1.2.1.84" evidence="10"/>
<dbReference type="GO" id="GO:0035336">
    <property type="term" value="P:long-chain fatty-acyl-CoA metabolic process"/>
    <property type="evidence" value="ECO:0007669"/>
    <property type="project" value="TreeGrafter"/>
</dbReference>
<dbReference type="GO" id="GO:0102965">
    <property type="term" value="F:alcohol-forming long-chain fatty acyl-CoA reductase activity"/>
    <property type="evidence" value="ECO:0007669"/>
    <property type="project" value="UniProtKB-EC"/>
</dbReference>
<dbReference type="GO" id="GO:0016020">
    <property type="term" value="C:membrane"/>
    <property type="evidence" value="ECO:0007669"/>
    <property type="project" value="UniProtKB-SubCell"/>
</dbReference>
<dbReference type="SUPFAM" id="SSF51735">
    <property type="entry name" value="NAD(P)-binding Rossmann-fold domains"/>
    <property type="match status" value="1"/>
</dbReference>
<dbReference type="GeneID" id="111356852"/>
<keyword evidence="4 10" id="KW-0812">Transmembrane</keyword>
<keyword evidence="6 10" id="KW-1133">Transmembrane helix</keyword>
<evidence type="ECO:0000256" key="3">
    <source>
        <dbReference type="ARBA" id="ARBA00022516"/>
    </source>
</evidence>
<keyword evidence="10" id="KW-0560">Oxidoreductase</keyword>
<comment type="catalytic activity">
    <reaction evidence="9 10">
        <text>a long-chain fatty acyl-CoA + 2 NADPH + 2 H(+) = a long-chain primary fatty alcohol + 2 NADP(+) + CoA</text>
        <dbReference type="Rhea" id="RHEA:52716"/>
        <dbReference type="ChEBI" id="CHEBI:15378"/>
        <dbReference type="ChEBI" id="CHEBI:57287"/>
        <dbReference type="ChEBI" id="CHEBI:57783"/>
        <dbReference type="ChEBI" id="CHEBI:58349"/>
        <dbReference type="ChEBI" id="CHEBI:77396"/>
        <dbReference type="ChEBI" id="CHEBI:83139"/>
        <dbReference type="EC" id="1.2.1.84"/>
    </reaction>
</comment>
<dbReference type="InterPro" id="IPR036291">
    <property type="entry name" value="NAD(P)-bd_dom_sf"/>
</dbReference>
<dbReference type="CDD" id="cd05236">
    <property type="entry name" value="FAR-N_SDR_e"/>
    <property type="match status" value="1"/>
</dbReference>
<evidence type="ECO:0000256" key="9">
    <source>
        <dbReference type="ARBA" id="ARBA00052530"/>
    </source>
</evidence>
<evidence type="ECO:0000259" key="11">
    <source>
        <dbReference type="Pfam" id="PF03015"/>
    </source>
</evidence>
<dbReference type="InterPro" id="IPR033640">
    <property type="entry name" value="FAR_C"/>
</dbReference>
<keyword evidence="3 10" id="KW-0444">Lipid biosynthesis</keyword>
<dbReference type="PANTHER" id="PTHR11011">
    <property type="entry name" value="MALE STERILITY PROTEIN 2-RELATED"/>
    <property type="match status" value="1"/>
</dbReference>
<feature type="domain" description="Thioester reductase (TE)" evidence="12">
    <location>
        <begin position="45"/>
        <end position="320"/>
    </location>
</feature>
<proteinExistence type="inferred from homology"/>
<evidence type="ECO:0000256" key="1">
    <source>
        <dbReference type="ARBA" id="ARBA00004141"/>
    </source>
</evidence>
<dbReference type="KEGG" id="sliu:111356852"/>
<dbReference type="InterPro" id="IPR026055">
    <property type="entry name" value="FAR"/>
</dbReference>
<evidence type="ECO:0000256" key="8">
    <source>
        <dbReference type="ARBA" id="ARBA00023136"/>
    </source>
</evidence>
<keyword evidence="5 10" id="KW-0521">NADP</keyword>
<feature type="domain" description="Fatty acyl-CoA reductase C-terminal" evidence="11">
    <location>
        <begin position="397"/>
        <end position="488"/>
    </location>
</feature>
<dbReference type="RefSeq" id="XP_022827108.1">
    <property type="nucleotide sequence ID" value="XM_022971340.1"/>
</dbReference>
<dbReference type="CDD" id="cd09071">
    <property type="entry name" value="FAR_C"/>
    <property type="match status" value="1"/>
</dbReference>
<dbReference type="AlphaFoldDB" id="A0A9J7EBM0"/>
<keyword evidence="8 10" id="KW-0472">Membrane</keyword>
<evidence type="ECO:0000256" key="7">
    <source>
        <dbReference type="ARBA" id="ARBA00023098"/>
    </source>
</evidence>
<gene>
    <name evidence="14" type="primary">LOC111356852</name>
</gene>
<feature type="transmembrane region" description="Helical" evidence="10">
    <location>
        <begin position="505"/>
        <end position="530"/>
    </location>
</feature>
<evidence type="ECO:0000256" key="2">
    <source>
        <dbReference type="ARBA" id="ARBA00005928"/>
    </source>
</evidence>
<dbReference type="PANTHER" id="PTHR11011:SF60">
    <property type="entry name" value="FATTY ACYL-COA REDUCTASE-RELATED"/>
    <property type="match status" value="1"/>
</dbReference>
<dbReference type="Pfam" id="PF03015">
    <property type="entry name" value="Sterile"/>
    <property type="match status" value="1"/>
</dbReference>
<evidence type="ECO:0000313" key="13">
    <source>
        <dbReference type="Proteomes" id="UP000301870"/>
    </source>
</evidence>
<dbReference type="GO" id="GO:0080019">
    <property type="term" value="F:alcohol-forming very long-chain fatty acyl-CoA reductase activity"/>
    <property type="evidence" value="ECO:0007669"/>
    <property type="project" value="InterPro"/>
</dbReference>
<evidence type="ECO:0000256" key="6">
    <source>
        <dbReference type="ARBA" id="ARBA00022989"/>
    </source>
</evidence>
<accession>A0A9J7EBM0</accession>
<evidence type="ECO:0000256" key="4">
    <source>
        <dbReference type="ARBA" id="ARBA00022692"/>
    </source>
</evidence>
<evidence type="ECO:0000313" key="14">
    <source>
        <dbReference type="RefSeq" id="XP_022827108.1"/>
    </source>
</evidence>
<dbReference type="FunFam" id="3.40.50.720:FF:000143">
    <property type="entry name" value="Fatty acyl-CoA reductase"/>
    <property type="match status" value="1"/>
</dbReference>
<keyword evidence="13" id="KW-1185">Reference proteome</keyword>
<evidence type="ECO:0000256" key="5">
    <source>
        <dbReference type="ARBA" id="ARBA00022857"/>
    </source>
</evidence>
<feature type="transmembrane region" description="Helical" evidence="10">
    <location>
        <begin position="389"/>
        <end position="413"/>
    </location>
</feature>
<keyword evidence="7 10" id="KW-0443">Lipid metabolism</keyword>
<organism evidence="13 14">
    <name type="scientific">Spodoptera litura</name>
    <name type="common">Asian cotton leafworm</name>
    <dbReference type="NCBI Taxonomy" id="69820"/>
    <lineage>
        <taxon>Eukaryota</taxon>
        <taxon>Metazoa</taxon>
        <taxon>Ecdysozoa</taxon>
        <taxon>Arthropoda</taxon>
        <taxon>Hexapoda</taxon>
        <taxon>Insecta</taxon>
        <taxon>Pterygota</taxon>
        <taxon>Neoptera</taxon>
        <taxon>Endopterygota</taxon>
        <taxon>Lepidoptera</taxon>
        <taxon>Glossata</taxon>
        <taxon>Ditrysia</taxon>
        <taxon>Noctuoidea</taxon>
        <taxon>Noctuidae</taxon>
        <taxon>Amphipyrinae</taxon>
        <taxon>Spodoptera</taxon>
    </lineage>
</organism>
<dbReference type="Pfam" id="PF07993">
    <property type="entry name" value="NAD_binding_4"/>
    <property type="match status" value="1"/>
</dbReference>
<dbReference type="GO" id="GO:0005777">
    <property type="term" value="C:peroxisome"/>
    <property type="evidence" value="ECO:0007669"/>
    <property type="project" value="TreeGrafter"/>
</dbReference>
<dbReference type="Proteomes" id="UP000301870">
    <property type="component" value="Chromosome 23"/>
</dbReference>
<sequence length="604" mass="68874">MASETVDPAQAFMAKISDRYKSLHDITARGTSNVQQFYSGATVFLTGGSGHIGKQLIEKLLRATNVSKVYILLRCKKGKSIQQRLADILKDSLYDTLREQQPEFVDKIVAMEGDVSELKLGLNDKDWNTIADEVDIIFHLAATTRFDETLKRATFINVRGTREMLDISKACKKLRSFVYVSTAYTFASADRINDTVQEKFYPSPLSPETMIGIAETMEEERINDIATSMIKSWPNTYTFTKAVAESLVKDMGKDLPICVVRPAIVVATMREPTPGWLDMSCIYGASGFLFALGLGVMHVSYVRLNNQLDIVPVDYVNNAIIVAAWETARTKRPAPHGDDIKIYTIVSSSRNLATWNTLEHFLVNEARKYVTPKAVGYGFVWCTNNRLLFWLYTWLLQLIPAYIIDVIAVIFGYNMRFAKLARKLQRMNYVLAYFVTNGWQFEDQNTVTLLESLPEDDREIFNFDVTNINWTEYIIIWCLGLRKYFVKDGLTGTLYARKKNMILKIATFILLPLYFYGLFKLVYSAVAFVARPTAMLLQVPPRSNPWRLISSLEWRAWDTTLEPTRAHNSGRLTPLISHSQNLKITIVTNIQDNMKHDYSCPVLK</sequence>
<comment type="similarity">
    <text evidence="2 10">Belongs to the fatty acyl-CoA reductase family.</text>
</comment>